<accession>A0A0F8YAF6</accession>
<dbReference type="Gene3D" id="3.40.50.300">
    <property type="entry name" value="P-loop containing nucleotide triphosphate hydrolases"/>
    <property type="match status" value="1"/>
</dbReference>
<protein>
    <recommendedName>
        <fullName evidence="2">Phage terminase large subunit N-terminal domain-containing protein</fullName>
    </recommendedName>
</protein>
<evidence type="ECO:0000313" key="1">
    <source>
        <dbReference type="EMBL" id="KKK70680.1"/>
    </source>
</evidence>
<dbReference type="EMBL" id="LAZR01058074">
    <property type="protein sequence ID" value="KKK70680.1"/>
    <property type="molecule type" value="Genomic_DNA"/>
</dbReference>
<gene>
    <name evidence="1" type="ORF">LCGC14_2921550</name>
</gene>
<comment type="caution">
    <text evidence="1">The sequence shown here is derived from an EMBL/GenBank/DDBJ whole genome shotgun (WGS) entry which is preliminary data.</text>
</comment>
<sequence length="336" mass="38945">MENKPVLQLKRELRVETFRQSSFDTAHQMFKDDEGKPMELTDNQCDIFTIIYHKLFNRNHIKTFTRFGKSLTVGLAVLARISTYPEKWCIASGNKEQAGIIMSYIIQHIFDNEYTMKKFVPDKGDTMEAIRRYKNKNRLNFLLTNGLLGEVFITNAKGAMGFGAPNVVLDEAALISDDEEALVFRMLGDQLDNFYFKIGNPWESGHFRETDEDPNYFNMTVNWKEGIREERITMEQVQEAKRRPFFDVMYECKFPPRDAMDDKAWIPLLTRDDIDRALIDEITGFGLNKLGVDVAGEGRNFSVIIQRFTNFARLLYKKNEPDTMAVGEVLINAKHK</sequence>
<evidence type="ECO:0008006" key="2">
    <source>
        <dbReference type="Google" id="ProtNLM"/>
    </source>
</evidence>
<organism evidence="1">
    <name type="scientific">marine sediment metagenome</name>
    <dbReference type="NCBI Taxonomy" id="412755"/>
    <lineage>
        <taxon>unclassified sequences</taxon>
        <taxon>metagenomes</taxon>
        <taxon>ecological metagenomes</taxon>
    </lineage>
</organism>
<dbReference type="AlphaFoldDB" id="A0A0F8YAF6"/>
<proteinExistence type="predicted"/>
<name>A0A0F8YAF6_9ZZZZ</name>
<dbReference type="InterPro" id="IPR027417">
    <property type="entry name" value="P-loop_NTPase"/>
</dbReference>
<reference evidence="1" key="1">
    <citation type="journal article" date="2015" name="Nature">
        <title>Complex archaea that bridge the gap between prokaryotes and eukaryotes.</title>
        <authorList>
            <person name="Spang A."/>
            <person name="Saw J.H."/>
            <person name="Jorgensen S.L."/>
            <person name="Zaremba-Niedzwiedzka K."/>
            <person name="Martijn J."/>
            <person name="Lind A.E."/>
            <person name="van Eijk R."/>
            <person name="Schleper C."/>
            <person name="Guy L."/>
            <person name="Ettema T.J."/>
        </authorList>
    </citation>
    <scope>NUCLEOTIDE SEQUENCE</scope>
</reference>
<feature type="non-terminal residue" evidence="1">
    <location>
        <position position="336"/>
    </location>
</feature>